<organism evidence="3 4">
    <name type="scientific">Candidatus Acidiferrum panamense</name>
    <dbReference type="NCBI Taxonomy" id="2741543"/>
    <lineage>
        <taxon>Bacteria</taxon>
        <taxon>Pseudomonadati</taxon>
        <taxon>Acidobacteriota</taxon>
        <taxon>Terriglobia</taxon>
        <taxon>Candidatus Acidiferrales</taxon>
        <taxon>Candidatus Acidiferrum</taxon>
    </lineage>
</organism>
<evidence type="ECO:0000313" key="4">
    <source>
        <dbReference type="Proteomes" id="UP000567293"/>
    </source>
</evidence>
<evidence type="ECO:0000313" key="3">
    <source>
        <dbReference type="EMBL" id="MBA0087048.1"/>
    </source>
</evidence>
<feature type="transmembrane region" description="Helical" evidence="1">
    <location>
        <begin position="112"/>
        <end position="133"/>
    </location>
</feature>
<keyword evidence="1" id="KW-0472">Membrane</keyword>
<proteinExistence type="predicted"/>
<dbReference type="Pfam" id="PF20349">
    <property type="entry name" value="DUF6644"/>
    <property type="match status" value="1"/>
</dbReference>
<feature type="transmembrane region" description="Helical" evidence="1">
    <location>
        <begin position="89"/>
        <end position="105"/>
    </location>
</feature>
<dbReference type="InterPro" id="IPR046586">
    <property type="entry name" value="DUF6644"/>
</dbReference>
<gene>
    <name evidence="3" type="ORF">HRJ53_18855</name>
</gene>
<name>A0A7V8NT60_9BACT</name>
<reference evidence="3" key="1">
    <citation type="submission" date="2020-06" db="EMBL/GenBank/DDBJ databases">
        <title>Legume-microbial interactions unlock mineral nutrients during tropical forest succession.</title>
        <authorList>
            <person name="Epihov D.Z."/>
        </authorList>
    </citation>
    <scope>NUCLEOTIDE SEQUENCE [LARGE SCALE GENOMIC DNA]</scope>
    <source>
        <strain evidence="3">Pan2503</strain>
    </source>
</reference>
<feature type="transmembrane region" description="Helical" evidence="1">
    <location>
        <begin position="14"/>
        <end position="37"/>
    </location>
</feature>
<feature type="non-terminal residue" evidence="3">
    <location>
        <position position="134"/>
    </location>
</feature>
<feature type="transmembrane region" description="Helical" evidence="1">
    <location>
        <begin position="58"/>
        <end position="77"/>
    </location>
</feature>
<sequence length="134" mass="14626">MFVAEANPLNASPLIFPALECMHIVGFAVTVGTIALVDFRLLGWGMRRQTAGEVARDLAPWTLFGLVSIFFSGPLMFSSDPDMYYLNRSFQFKMVCFALAILFNYTIHRKVALGGGSEGLGIAVACVSLLLWVG</sequence>
<dbReference type="EMBL" id="JACDQQ010001803">
    <property type="protein sequence ID" value="MBA0087048.1"/>
    <property type="molecule type" value="Genomic_DNA"/>
</dbReference>
<dbReference type="AlphaFoldDB" id="A0A7V8NT60"/>
<comment type="caution">
    <text evidence="3">The sequence shown here is derived from an EMBL/GenBank/DDBJ whole genome shotgun (WGS) entry which is preliminary data.</text>
</comment>
<accession>A0A7V8NT60</accession>
<feature type="domain" description="DUF6644" evidence="2">
    <location>
        <begin position="21"/>
        <end position="133"/>
    </location>
</feature>
<protein>
    <recommendedName>
        <fullName evidence="2">DUF6644 domain-containing protein</fullName>
    </recommendedName>
</protein>
<evidence type="ECO:0000259" key="2">
    <source>
        <dbReference type="Pfam" id="PF20349"/>
    </source>
</evidence>
<keyword evidence="1" id="KW-1133">Transmembrane helix</keyword>
<keyword evidence="4" id="KW-1185">Reference proteome</keyword>
<evidence type="ECO:0000256" key="1">
    <source>
        <dbReference type="SAM" id="Phobius"/>
    </source>
</evidence>
<keyword evidence="1" id="KW-0812">Transmembrane</keyword>
<dbReference type="Proteomes" id="UP000567293">
    <property type="component" value="Unassembled WGS sequence"/>
</dbReference>